<evidence type="ECO:0000313" key="2">
    <source>
        <dbReference type="EnsemblProtists" id="EKX47560"/>
    </source>
</evidence>
<evidence type="ECO:0000313" key="3">
    <source>
        <dbReference type="Proteomes" id="UP000011087"/>
    </source>
</evidence>
<dbReference type="InterPro" id="IPR036265">
    <property type="entry name" value="HIT-like_sf"/>
</dbReference>
<dbReference type="PANTHER" id="PTHR12978">
    <property type="entry name" value="HISTIDINE TRIAD HIT PROTEIN MEMBER"/>
    <property type="match status" value="1"/>
</dbReference>
<dbReference type="GO" id="GO:0000290">
    <property type="term" value="P:deadenylation-dependent decapping of nuclear-transcribed mRNA"/>
    <property type="evidence" value="ECO:0007669"/>
    <property type="project" value="InterPro"/>
</dbReference>
<dbReference type="SUPFAM" id="SSF54197">
    <property type="entry name" value="HIT-like"/>
    <property type="match status" value="1"/>
</dbReference>
<keyword evidence="3" id="KW-1185">Reference proteome</keyword>
<reference evidence="1 3" key="1">
    <citation type="journal article" date="2012" name="Nature">
        <title>Algal genomes reveal evolutionary mosaicism and the fate of nucleomorphs.</title>
        <authorList>
            <consortium name="DOE Joint Genome Institute"/>
            <person name="Curtis B.A."/>
            <person name="Tanifuji G."/>
            <person name="Burki F."/>
            <person name="Gruber A."/>
            <person name="Irimia M."/>
            <person name="Maruyama S."/>
            <person name="Arias M.C."/>
            <person name="Ball S.G."/>
            <person name="Gile G.H."/>
            <person name="Hirakawa Y."/>
            <person name="Hopkins J.F."/>
            <person name="Kuo A."/>
            <person name="Rensing S.A."/>
            <person name="Schmutz J."/>
            <person name="Symeonidi A."/>
            <person name="Elias M."/>
            <person name="Eveleigh R.J."/>
            <person name="Herman E.K."/>
            <person name="Klute M.J."/>
            <person name="Nakayama T."/>
            <person name="Obornik M."/>
            <person name="Reyes-Prieto A."/>
            <person name="Armbrust E.V."/>
            <person name="Aves S.J."/>
            <person name="Beiko R.G."/>
            <person name="Coutinho P."/>
            <person name="Dacks J.B."/>
            <person name="Durnford D.G."/>
            <person name="Fast N.M."/>
            <person name="Green B.R."/>
            <person name="Grisdale C.J."/>
            <person name="Hempel F."/>
            <person name="Henrissat B."/>
            <person name="Hoppner M.P."/>
            <person name="Ishida K."/>
            <person name="Kim E."/>
            <person name="Koreny L."/>
            <person name="Kroth P.G."/>
            <person name="Liu Y."/>
            <person name="Malik S.B."/>
            <person name="Maier U.G."/>
            <person name="McRose D."/>
            <person name="Mock T."/>
            <person name="Neilson J.A."/>
            <person name="Onodera N.T."/>
            <person name="Poole A.M."/>
            <person name="Pritham E.J."/>
            <person name="Richards T.A."/>
            <person name="Rocap G."/>
            <person name="Roy S.W."/>
            <person name="Sarai C."/>
            <person name="Schaack S."/>
            <person name="Shirato S."/>
            <person name="Slamovits C.H."/>
            <person name="Spencer D.F."/>
            <person name="Suzuki S."/>
            <person name="Worden A.Z."/>
            <person name="Zauner S."/>
            <person name="Barry K."/>
            <person name="Bell C."/>
            <person name="Bharti A.K."/>
            <person name="Crow J.A."/>
            <person name="Grimwood J."/>
            <person name="Kramer R."/>
            <person name="Lindquist E."/>
            <person name="Lucas S."/>
            <person name="Salamov A."/>
            <person name="McFadden G.I."/>
            <person name="Lane C.E."/>
            <person name="Keeling P.J."/>
            <person name="Gray M.W."/>
            <person name="Grigoriev I.V."/>
            <person name="Archibald J.M."/>
        </authorList>
    </citation>
    <scope>NUCLEOTIDE SEQUENCE</scope>
    <source>
        <strain evidence="1 3">CCMP2712</strain>
    </source>
</reference>
<dbReference type="OMA" id="HYQPQFY"/>
<dbReference type="GO" id="GO:0000340">
    <property type="term" value="F:RNA 7-methylguanosine cap binding"/>
    <property type="evidence" value="ECO:0007669"/>
    <property type="project" value="TreeGrafter"/>
</dbReference>
<name>L1JHI3_GUITC</name>
<accession>L1JHI3</accession>
<evidence type="ECO:0008006" key="4">
    <source>
        <dbReference type="Google" id="ProtNLM"/>
    </source>
</evidence>
<dbReference type="Gene3D" id="3.30.428.10">
    <property type="entry name" value="HIT-like"/>
    <property type="match status" value="1"/>
</dbReference>
<dbReference type="EnsemblProtists" id="EKX47560">
    <property type="protein sequence ID" value="EKX47560"/>
    <property type="gene ID" value="GUITHDRAFT_137339"/>
</dbReference>
<dbReference type="KEGG" id="gtt:GUITHDRAFT_137339"/>
<dbReference type="RefSeq" id="XP_005834540.1">
    <property type="nucleotide sequence ID" value="XM_005834483.1"/>
</dbReference>
<reference evidence="3" key="2">
    <citation type="submission" date="2012-11" db="EMBL/GenBank/DDBJ databases">
        <authorList>
            <person name="Kuo A."/>
            <person name="Curtis B.A."/>
            <person name="Tanifuji G."/>
            <person name="Burki F."/>
            <person name="Gruber A."/>
            <person name="Irimia M."/>
            <person name="Maruyama S."/>
            <person name="Arias M.C."/>
            <person name="Ball S.G."/>
            <person name="Gile G.H."/>
            <person name="Hirakawa Y."/>
            <person name="Hopkins J.F."/>
            <person name="Rensing S.A."/>
            <person name="Schmutz J."/>
            <person name="Symeonidi A."/>
            <person name="Elias M."/>
            <person name="Eveleigh R.J."/>
            <person name="Herman E.K."/>
            <person name="Klute M.J."/>
            <person name="Nakayama T."/>
            <person name="Obornik M."/>
            <person name="Reyes-Prieto A."/>
            <person name="Armbrust E.V."/>
            <person name="Aves S.J."/>
            <person name="Beiko R.G."/>
            <person name="Coutinho P."/>
            <person name="Dacks J.B."/>
            <person name="Durnford D.G."/>
            <person name="Fast N.M."/>
            <person name="Green B.R."/>
            <person name="Grisdale C."/>
            <person name="Hempe F."/>
            <person name="Henrissat B."/>
            <person name="Hoppner M.P."/>
            <person name="Ishida K.-I."/>
            <person name="Kim E."/>
            <person name="Koreny L."/>
            <person name="Kroth P.G."/>
            <person name="Liu Y."/>
            <person name="Malik S.-B."/>
            <person name="Maier U.G."/>
            <person name="McRose D."/>
            <person name="Mock T."/>
            <person name="Neilson J.A."/>
            <person name="Onodera N.T."/>
            <person name="Poole A.M."/>
            <person name="Pritham E.J."/>
            <person name="Richards T.A."/>
            <person name="Rocap G."/>
            <person name="Roy S.W."/>
            <person name="Sarai C."/>
            <person name="Schaack S."/>
            <person name="Shirato S."/>
            <person name="Slamovits C.H."/>
            <person name="Spencer D.F."/>
            <person name="Suzuki S."/>
            <person name="Worden A.Z."/>
            <person name="Zauner S."/>
            <person name="Barry K."/>
            <person name="Bell C."/>
            <person name="Bharti A.K."/>
            <person name="Crow J.A."/>
            <person name="Grimwood J."/>
            <person name="Kramer R."/>
            <person name="Lindquist E."/>
            <person name="Lucas S."/>
            <person name="Salamov A."/>
            <person name="McFadden G.I."/>
            <person name="Lane C.E."/>
            <person name="Keeling P.J."/>
            <person name="Gray M.W."/>
            <person name="Grigoriev I.V."/>
            <person name="Archibald J.M."/>
        </authorList>
    </citation>
    <scope>NUCLEOTIDE SEQUENCE</scope>
    <source>
        <strain evidence="3">CCMP2712</strain>
    </source>
</reference>
<organism evidence="1">
    <name type="scientific">Guillardia theta (strain CCMP2712)</name>
    <name type="common">Cryptophyte</name>
    <dbReference type="NCBI Taxonomy" id="905079"/>
    <lineage>
        <taxon>Eukaryota</taxon>
        <taxon>Cryptophyceae</taxon>
        <taxon>Pyrenomonadales</taxon>
        <taxon>Geminigeraceae</taxon>
        <taxon>Guillardia</taxon>
    </lineage>
</organism>
<dbReference type="GO" id="GO:0005634">
    <property type="term" value="C:nucleus"/>
    <property type="evidence" value="ECO:0007669"/>
    <property type="project" value="TreeGrafter"/>
</dbReference>
<reference evidence="2" key="3">
    <citation type="submission" date="2015-06" db="UniProtKB">
        <authorList>
            <consortium name="EnsemblProtists"/>
        </authorList>
    </citation>
    <scope>IDENTIFICATION</scope>
</reference>
<protein>
    <recommendedName>
        <fullName evidence="4">HIT domain-containing protein</fullName>
    </recommendedName>
</protein>
<gene>
    <name evidence="1" type="ORF">GUITHDRAFT_137339</name>
</gene>
<sequence length="192" mass="22508">MRTYVEEQVRCPRKQWIYEILEGTREKEAVLVETADMIFLPDTEARNDKDTVNWLAIIKDRSLRSLRDLRGEHADMLQRAQTTCVDYILNTRNFDKHDVMAYIHYLPSVFQLHIHFCAPYGSYTARDAIYKLHPLDNVISNLRIDSDYYRKAHISTVVTERALIDIYSKEEIHEAEPVSPQSMKQISSSLDN</sequence>
<dbReference type="AlphaFoldDB" id="L1JHI3"/>
<dbReference type="HOGENOM" id="CLU_110030_0_0_1"/>
<dbReference type="GO" id="GO:0016787">
    <property type="term" value="F:hydrolase activity"/>
    <property type="evidence" value="ECO:0007669"/>
    <property type="project" value="InterPro"/>
</dbReference>
<dbReference type="PaxDb" id="55529-EKX47560"/>
<dbReference type="Proteomes" id="UP000011087">
    <property type="component" value="Unassembled WGS sequence"/>
</dbReference>
<dbReference type="GO" id="GO:0000932">
    <property type="term" value="C:P-body"/>
    <property type="evidence" value="ECO:0007669"/>
    <property type="project" value="TreeGrafter"/>
</dbReference>
<dbReference type="OrthoDB" id="10264956at2759"/>
<dbReference type="Pfam" id="PF11969">
    <property type="entry name" value="DcpS_C"/>
    <property type="match status" value="1"/>
</dbReference>
<proteinExistence type="predicted"/>
<dbReference type="eggNOG" id="KOG3969">
    <property type="taxonomic scope" value="Eukaryota"/>
</dbReference>
<evidence type="ECO:0000313" key="1">
    <source>
        <dbReference type="EMBL" id="EKX47560.1"/>
    </source>
</evidence>
<dbReference type="EMBL" id="JH992989">
    <property type="protein sequence ID" value="EKX47560.1"/>
    <property type="molecule type" value="Genomic_DNA"/>
</dbReference>
<dbReference type="InterPro" id="IPR008594">
    <property type="entry name" value="DcpS/DCS2"/>
</dbReference>
<dbReference type="PANTHER" id="PTHR12978:SF0">
    <property type="entry name" value="M7GPPPX DIPHOSPHATASE"/>
    <property type="match status" value="1"/>
</dbReference>
<dbReference type="GeneID" id="17304249"/>